<feature type="binding site" evidence="9">
    <location>
        <position position="146"/>
    </location>
    <ligand>
        <name>Zn(2+)</name>
        <dbReference type="ChEBI" id="CHEBI:29105"/>
    </ligand>
</feature>
<comment type="catalytic activity">
    <reaction evidence="8 9">
        <text>tRNA(Met) + L-methionine + ATP = L-methionyl-tRNA(Met) + AMP + diphosphate</text>
        <dbReference type="Rhea" id="RHEA:13481"/>
        <dbReference type="Rhea" id="RHEA-COMP:9667"/>
        <dbReference type="Rhea" id="RHEA-COMP:9698"/>
        <dbReference type="ChEBI" id="CHEBI:30616"/>
        <dbReference type="ChEBI" id="CHEBI:33019"/>
        <dbReference type="ChEBI" id="CHEBI:57844"/>
        <dbReference type="ChEBI" id="CHEBI:78442"/>
        <dbReference type="ChEBI" id="CHEBI:78530"/>
        <dbReference type="ChEBI" id="CHEBI:456215"/>
        <dbReference type="EC" id="6.1.1.10"/>
    </reaction>
</comment>
<dbReference type="PANTHER" id="PTHR45765:SF1">
    <property type="entry name" value="METHIONINE--TRNA LIGASE, CYTOPLASMIC"/>
    <property type="match status" value="1"/>
</dbReference>
<feature type="short sequence motif" description="'KMSKS' region" evidence="9">
    <location>
        <begin position="333"/>
        <end position="337"/>
    </location>
</feature>
<dbReference type="SUPFAM" id="SSF57770">
    <property type="entry name" value="Methionyl-tRNA synthetase (MetRS), Zn-domain"/>
    <property type="match status" value="1"/>
</dbReference>
<keyword evidence="2 9" id="KW-0963">Cytoplasm</keyword>
<sequence>MAKYVIGSAWPYVQTVPHLGNMIGSVLSADVYARYLRLKGHEVVFVSGSDVHGTPVEVEAIQLGVDPAEYSMKMHAIVAELFKKWNISFDLYTHTHSETHIKFVQDFYLKIYENGYIFTKEDEVPYCPRDKIYLPDRFIIGKCPYCGYERARGDQCENCGRLLDPKQLIEPRCAVCGSKPEWRITKHWYLDLRRLEDRIRKYVEENPHLPPNAKEMSLAMLKEGLRPRAVTRDNKWGIPAPFPGAEGKTIYVWFEAVLGYISAVVEYFKKIGREEEWKRFWLDPETKVVFFVGKDNVPFHVIILPALLLANGGGYVMPTTTASTEYLLYEGDKFSKSRRWGVWIDEALQLLPADYWRFVLIYIRPENRDTNFSWSTALEIINKVLNDDVGNYANRVLSFIKNRMGGAVPPRGKPSRDDEEFIEKVKRLFEKAEAHYEAIELKDAVHTVVEIAREGNKYLNARAPWDLVKKDVDAANAVMYHAYWSLKFLAVGLAPAIPESAEQLWKMMGLDAPLTWEEAKRPPAVGKALGEVRPLFRKITEEEVKALLAKLEELRNQKYSRKYPWEQVVI</sequence>
<dbReference type="EC" id="6.1.1.10" evidence="9"/>
<dbReference type="HAMAP" id="MF_00098">
    <property type="entry name" value="Met_tRNA_synth_type1"/>
    <property type="match status" value="1"/>
</dbReference>
<dbReference type="GO" id="GO:0006431">
    <property type="term" value="P:methionyl-tRNA aminoacylation"/>
    <property type="evidence" value="ECO:0007669"/>
    <property type="project" value="UniProtKB-UniRule"/>
</dbReference>
<dbReference type="GO" id="GO:0004825">
    <property type="term" value="F:methionine-tRNA ligase activity"/>
    <property type="evidence" value="ECO:0007669"/>
    <property type="project" value="UniProtKB-UniRule"/>
</dbReference>
<dbReference type="RefSeq" id="WP_116430355.1">
    <property type="nucleotide sequence ID" value="NZ_NMUF01000001.1"/>
</dbReference>
<evidence type="ECO:0000256" key="7">
    <source>
        <dbReference type="ARBA" id="ARBA00023146"/>
    </source>
</evidence>
<evidence type="ECO:0000256" key="5">
    <source>
        <dbReference type="ARBA" id="ARBA00022840"/>
    </source>
</evidence>
<comment type="subcellular location">
    <subcellularLocation>
        <location evidence="1 9">Cytoplasm</location>
    </subcellularLocation>
</comment>
<dbReference type="InterPro" id="IPR029038">
    <property type="entry name" value="MetRS_Zn"/>
</dbReference>
<reference evidence="12 13" key="1">
    <citation type="submission" date="2017-07" db="EMBL/GenBank/DDBJ databases">
        <title>Draft genome sequence of aerobic hyperthermophilic archaea, Pyrobaculum aerophilum YKB31 and YKB32.</title>
        <authorList>
            <person name="Mochizuki T."/>
            <person name="Berliner A.J."/>
            <person name="Yoshida-Takashima Y."/>
            <person name="Takaki Y."/>
            <person name="Nunoura T."/>
            <person name="Takai K."/>
        </authorList>
    </citation>
    <scope>NUCLEOTIDE SEQUENCE [LARGE SCALE GENOMIC DNA]</scope>
    <source>
        <strain evidence="12 13">YKB32</strain>
    </source>
</reference>
<keyword evidence="4 9" id="KW-0547">Nucleotide-binding</keyword>
<dbReference type="InterPro" id="IPR033911">
    <property type="entry name" value="MetRS_core"/>
</dbReference>
<gene>
    <name evidence="9" type="primary">metG</name>
    <name evidence="12" type="ORF">CGL52_00365</name>
</gene>
<evidence type="ECO:0000256" key="3">
    <source>
        <dbReference type="ARBA" id="ARBA00022598"/>
    </source>
</evidence>
<dbReference type="Gene3D" id="2.20.28.20">
    <property type="entry name" value="Methionyl-tRNA synthetase, Zn-domain"/>
    <property type="match status" value="1"/>
</dbReference>
<dbReference type="FunFam" id="2.20.28.20:FF:000001">
    <property type="entry name" value="Methionine--tRNA ligase"/>
    <property type="match status" value="1"/>
</dbReference>
<dbReference type="CDD" id="cd07957">
    <property type="entry name" value="Anticodon_Ia_Met"/>
    <property type="match status" value="1"/>
</dbReference>
<feature type="short sequence motif" description="'HIGH' region" evidence="9">
    <location>
        <begin position="11"/>
        <end position="21"/>
    </location>
</feature>
<comment type="cofactor">
    <cofactor evidence="9">
        <name>Zn(2+)</name>
        <dbReference type="ChEBI" id="CHEBI:29105"/>
    </cofactor>
    <text evidence="9">Binds 1 zinc ion per subunit.</text>
</comment>
<name>A0A371R763_9CREN</name>
<evidence type="ECO:0000256" key="2">
    <source>
        <dbReference type="ARBA" id="ARBA00022490"/>
    </source>
</evidence>
<dbReference type="Proteomes" id="UP000256877">
    <property type="component" value="Unassembled WGS sequence"/>
</dbReference>
<feature type="binding site" evidence="9">
    <location>
        <position position="159"/>
    </location>
    <ligand>
        <name>Zn(2+)</name>
        <dbReference type="ChEBI" id="CHEBI:29105"/>
    </ligand>
</feature>
<dbReference type="PRINTS" id="PR01041">
    <property type="entry name" value="TRNASYNTHMET"/>
</dbReference>
<organism evidence="12 13">
    <name type="scientific">Pyrobaculum aerophilum</name>
    <dbReference type="NCBI Taxonomy" id="13773"/>
    <lineage>
        <taxon>Archaea</taxon>
        <taxon>Thermoproteota</taxon>
        <taxon>Thermoprotei</taxon>
        <taxon>Thermoproteales</taxon>
        <taxon>Thermoproteaceae</taxon>
        <taxon>Pyrobaculum</taxon>
    </lineage>
</organism>
<proteinExistence type="inferred from homology"/>
<comment type="function">
    <text evidence="9">Is required not only for elongation of protein synthesis but also for the initiation of all mRNA translation through initiator tRNA(fMet) aminoacylation.</text>
</comment>
<dbReference type="GO" id="GO:0005829">
    <property type="term" value="C:cytosol"/>
    <property type="evidence" value="ECO:0007669"/>
    <property type="project" value="TreeGrafter"/>
</dbReference>
<dbReference type="Pfam" id="PF19303">
    <property type="entry name" value="Anticodon_3"/>
    <property type="match status" value="1"/>
</dbReference>
<dbReference type="GO" id="GO:0005524">
    <property type="term" value="F:ATP binding"/>
    <property type="evidence" value="ECO:0007669"/>
    <property type="project" value="UniProtKB-UniRule"/>
</dbReference>
<protein>
    <recommendedName>
        <fullName evidence="9">Methionine--tRNA ligase</fullName>
        <ecNumber evidence="9">6.1.1.10</ecNumber>
    </recommendedName>
    <alternativeName>
        <fullName evidence="9">Methionyl-tRNA synthetase</fullName>
        <shortName evidence="9">MetRS</shortName>
    </alternativeName>
</protein>
<dbReference type="Pfam" id="PF09334">
    <property type="entry name" value="tRNA-synt_1g"/>
    <property type="match status" value="1"/>
</dbReference>
<dbReference type="CDD" id="cd00814">
    <property type="entry name" value="MetRS_core"/>
    <property type="match status" value="1"/>
</dbReference>
<accession>A0A371R763</accession>
<evidence type="ECO:0000256" key="4">
    <source>
        <dbReference type="ARBA" id="ARBA00022741"/>
    </source>
</evidence>
<comment type="caution">
    <text evidence="12">The sequence shown here is derived from an EMBL/GenBank/DDBJ whole genome shotgun (WGS) entry which is preliminary data.</text>
</comment>
<dbReference type="SUPFAM" id="SSF52374">
    <property type="entry name" value="Nucleotidylyl transferase"/>
    <property type="match status" value="1"/>
</dbReference>
<dbReference type="PANTHER" id="PTHR45765">
    <property type="entry name" value="METHIONINE--TRNA LIGASE"/>
    <property type="match status" value="1"/>
</dbReference>
<dbReference type="InterPro" id="IPR023458">
    <property type="entry name" value="Met-tRNA_ligase_1"/>
</dbReference>
<evidence type="ECO:0000259" key="11">
    <source>
        <dbReference type="Pfam" id="PF19303"/>
    </source>
</evidence>
<feature type="binding site" evidence="9">
    <location>
        <position position="143"/>
    </location>
    <ligand>
        <name>Zn(2+)</name>
        <dbReference type="ChEBI" id="CHEBI:29105"/>
    </ligand>
</feature>
<evidence type="ECO:0000256" key="1">
    <source>
        <dbReference type="ARBA" id="ARBA00004496"/>
    </source>
</evidence>
<feature type="domain" description="Methionyl/Leucyl tRNA synthetase" evidence="10">
    <location>
        <begin position="4"/>
        <end position="397"/>
    </location>
</feature>
<keyword evidence="6 9" id="KW-0648">Protein biosynthesis</keyword>
<keyword evidence="7 9" id="KW-0030">Aminoacyl-tRNA synthetase</keyword>
<dbReference type="NCBIfam" id="TIGR00398">
    <property type="entry name" value="metG"/>
    <property type="match status" value="1"/>
</dbReference>
<evidence type="ECO:0000313" key="12">
    <source>
        <dbReference type="EMBL" id="RFB00352.1"/>
    </source>
</evidence>
<dbReference type="InterPro" id="IPR014758">
    <property type="entry name" value="Met-tRNA_synth"/>
</dbReference>
<dbReference type="OrthoDB" id="371856at2157"/>
<keyword evidence="9" id="KW-0479">Metal-binding</keyword>
<feature type="domain" description="Methionyl-tRNA synthetase anticodon-binding" evidence="11">
    <location>
        <begin position="408"/>
        <end position="551"/>
    </location>
</feature>
<dbReference type="InterPro" id="IPR041872">
    <property type="entry name" value="Anticodon_Met"/>
</dbReference>
<dbReference type="AlphaFoldDB" id="A0A371R763"/>
<evidence type="ECO:0000256" key="9">
    <source>
        <dbReference type="HAMAP-Rule" id="MF_00098"/>
    </source>
</evidence>
<dbReference type="EMBL" id="NMUF01000001">
    <property type="protein sequence ID" value="RFB00352.1"/>
    <property type="molecule type" value="Genomic_DNA"/>
</dbReference>
<feature type="binding site" evidence="9">
    <location>
        <position position="336"/>
    </location>
    <ligand>
        <name>ATP</name>
        <dbReference type="ChEBI" id="CHEBI:30616"/>
    </ligand>
</feature>
<evidence type="ECO:0000313" key="13">
    <source>
        <dbReference type="Proteomes" id="UP000256877"/>
    </source>
</evidence>
<evidence type="ECO:0000259" key="10">
    <source>
        <dbReference type="Pfam" id="PF09334"/>
    </source>
</evidence>
<dbReference type="Gene3D" id="3.40.50.620">
    <property type="entry name" value="HUPs"/>
    <property type="match status" value="1"/>
</dbReference>
<keyword evidence="3 9" id="KW-0436">Ligase</keyword>
<dbReference type="SUPFAM" id="SSF47323">
    <property type="entry name" value="Anticodon-binding domain of a subclass of class I aminoacyl-tRNA synthetases"/>
    <property type="match status" value="1"/>
</dbReference>
<comment type="similarity">
    <text evidence="9">Belongs to the class-I aminoacyl-tRNA synthetase family. MetG type 1 subfamily.</text>
</comment>
<feature type="binding site" evidence="9">
    <location>
        <position position="156"/>
    </location>
    <ligand>
        <name>Zn(2+)</name>
        <dbReference type="ChEBI" id="CHEBI:29105"/>
    </ligand>
</feature>
<keyword evidence="9" id="KW-0862">Zinc</keyword>
<dbReference type="GO" id="GO:0017101">
    <property type="term" value="C:aminoacyl-tRNA synthetase multienzyme complex"/>
    <property type="evidence" value="ECO:0007669"/>
    <property type="project" value="TreeGrafter"/>
</dbReference>
<evidence type="ECO:0000256" key="8">
    <source>
        <dbReference type="ARBA" id="ARBA00047364"/>
    </source>
</evidence>
<dbReference type="Gene3D" id="1.10.730.10">
    <property type="entry name" value="Isoleucyl-tRNA Synthetase, Domain 1"/>
    <property type="match status" value="1"/>
</dbReference>
<dbReference type="InterPro" id="IPR009080">
    <property type="entry name" value="tRNAsynth_Ia_anticodon-bd"/>
</dbReference>
<evidence type="ECO:0000256" key="6">
    <source>
        <dbReference type="ARBA" id="ARBA00022917"/>
    </source>
</evidence>
<dbReference type="GO" id="GO:0046872">
    <property type="term" value="F:metal ion binding"/>
    <property type="evidence" value="ECO:0007669"/>
    <property type="project" value="UniProtKB-KW"/>
</dbReference>
<keyword evidence="5 9" id="KW-0067">ATP-binding</keyword>
<dbReference type="InterPro" id="IPR015413">
    <property type="entry name" value="Methionyl/Leucyl_tRNA_Synth"/>
</dbReference>
<dbReference type="InterPro" id="IPR014729">
    <property type="entry name" value="Rossmann-like_a/b/a_fold"/>
</dbReference>